<dbReference type="SUPFAM" id="SSF48264">
    <property type="entry name" value="Cytochrome P450"/>
    <property type="match status" value="1"/>
</dbReference>
<comment type="similarity">
    <text evidence="1">Belongs to the cytochrome P450 family.</text>
</comment>
<dbReference type="GO" id="GO:0020037">
    <property type="term" value="F:heme binding"/>
    <property type="evidence" value="ECO:0007669"/>
    <property type="project" value="InterPro"/>
</dbReference>
<accession>A0A6A2XWJ7</accession>
<proteinExistence type="inferred from homology"/>
<dbReference type="Proteomes" id="UP000436088">
    <property type="component" value="Unassembled WGS sequence"/>
</dbReference>
<sequence>MPVSTKWINLTKICNLHIFAGQKLDANQYLRHKKVEQLLADVHDSSDIGEAIDIDTAVLKTAVNLMSNTVFSIDLADSSDTALVFGKIIQGIKEELGKPNFADYFPTLLGNLDLQGIRRRMAIHFQKLMNLFDKLIDMWLELRKMNDYISSNDLLDTLLRISQDDNQELDRKHIKHFIFDLFTAGTETTTSTSEWAMAELLRNRKTLLEARRELQQTIGQKKMVDESNITCLPYLQAIVKETLRLHPPVPLLVP</sequence>
<evidence type="ECO:0000256" key="1">
    <source>
        <dbReference type="ARBA" id="ARBA00010617"/>
    </source>
</evidence>
<organism evidence="2 3">
    <name type="scientific">Hibiscus syriacus</name>
    <name type="common">Rose of Sharon</name>
    <dbReference type="NCBI Taxonomy" id="106335"/>
    <lineage>
        <taxon>Eukaryota</taxon>
        <taxon>Viridiplantae</taxon>
        <taxon>Streptophyta</taxon>
        <taxon>Embryophyta</taxon>
        <taxon>Tracheophyta</taxon>
        <taxon>Spermatophyta</taxon>
        <taxon>Magnoliopsida</taxon>
        <taxon>eudicotyledons</taxon>
        <taxon>Gunneridae</taxon>
        <taxon>Pentapetalae</taxon>
        <taxon>rosids</taxon>
        <taxon>malvids</taxon>
        <taxon>Malvales</taxon>
        <taxon>Malvaceae</taxon>
        <taxon>Malvoideae</taxon>
        <taxon>Hibiscus</taxon>
    </lineage>
</organism>
<evidence type="ECO:0000313" key="2">
    <source>
        <dbReference type="EMBL" id="KAE8660687.1"/>
    </source>
</evidence>
<dbReference type="AlphaFoldDB" id="A0A6A2XWJ7"/>
<dbReference type="GO" id="GO:0005506">
    <property type="term" value="F:iron ion binding"/>
    <property type="evidence" value="ECO:0007669"/>
    <property type="project" value="InterPro"/>
</dbReference>
<evidence type="ECO:0000313" key="3">
    <source>
        <dbReference type="Proteomes" id="UP000436088"/>
    </source>
</evidence>
<dbReference type="GO" id="GO:0004497">
    <property type="term" value="F:monooxygenase activity"/>
    <property type="evidence" value="ECO:0007669"/>
    <property type="project" value="InterPro"/>
</dbReference>
<reference evidence="2" key="1">
    <citation type="submission" date="2019-09" db="EMBL/GenBank/DDBJ databases">
        <title>Draft genome information of white flower Hibiscus syriacus.</title>
        <authorList>
            <person name="Kim Y.-M."/>
        </authorList>
    </citation>
    <scope>NUCLEOTIDE SEQUENCE [LARGE SCALE GENOMIC DNA]</scope>
    <source>
        <strain evidence="2">YM2019G1</strain>
    </source>
</reference>
<dbReference type="PANTHER" id="PTHR47950:SF23">
    <property type="entry name" value="GERANIOL 8-HYDROXYLASE-LIKE"/>
    <property type="match status" value="1"/>
</dbReference>
<keyword evidence="3" id="KW-1185">Reference proteome</keyword>
<dbReference type="PRINTS" id="PR00385">
    <property type="entry name" value="P450"/>
</dbReference>
<dbReference type="Pfam" id="PF00067">
    <property type="entry name" value="p450"/>
    <property type="match status" value="1"/>
</dbReference>
<dbReference type="PRINTS" id="PR00463">
    <property type="entry name" value="EP450I"/>
</dbReference>
<dbReference type="GO" id="GO:0016705">
    <property type="term" value="F:oxidoreductase activity, acting on paired donors, with incorporation or reduction of molecular oxygen"/>
    <property type="evidence" value="ECO:0007669"/>
    <property type="project" value="InterPro"/>
</dbReference>
<dbReference type="InterPro" id="IPR001128">
    <property type="entry name" value="Cyt_P450"/>
</dbReference>
<comment type="caution">
    <text evidence="2">The sequence shown here is derived from an EMBL/GenBank/DDBJ whole genome shotgun (WGS) entry which is preliminary data.</text>
</comment>
<dbReference type="InterPro" id="IPR036396">
    <property type="entry name" value="Cyt_P450_sf"/>
</dbReference>
<name>A0A6A2XWJ7_HIBSY</name>
<dbReference type="InterPro" id="IPR002401">
    <property type="entry name" value="Cyt_P450_E_grp-I"/>
</dbReference>
<gene>
    <name evidence="2" type="ORF">F3Y22_tig00116951pilonHSYRG00657</name>
</gene>
<dbReference type="EMBL" id="VEPZ02001731">
    <property type="protein sequence ID" value="KAE8660687.1"/>
    <property type="molecule type" value="Genomic_DNA"/>
</dbReference>
<dbReference type="Gene3D" id="1.10.630.10">
    <property type="entry name" value="Cytochrome P450"/>
    <property type="match status" value="1"/>
</dbReference>
<dbReference type="PANTHER" id="PTHR47950">
    <property type="entry name" value="CYTOCHROME P450, FAMILY 76, SUBFAMILY C, POLYPEPTIDE 5-RELATED"/>
    <property type="match status" value="1"/>
</dbReference>
<protein>
    <submittedName>
        <fullName evidence="2">Phosphate translocator-related family protein</fullName>
    </submittedName>
</protein>